<organism evidence="1">
    <name type="scientific">Ophidiomyces ophidiicola</name>
    <dbReference type="NCBI Taxonomy" id="1387563"/>
    <lineage>
        <taxon>Eukaryota</taxon>
        <taxon>Fungi</taxon>
        <taxon>Dikarya</taxon>
        <taxon>Ascomycota</taxon>
        <taxon>Pezizomycotina</taxon>
        <taxon>Eurotiomycetes</taxon>
        <taxon>Eurotiomycetidae</taxon>
        <taxon>Onygenales</taxon>
        <taxon>Onygenaceae</taxon>
        <taxon>Ophidiomyces</taxon>
    </lineage>
</organism>
<name>A0ACB8URG5_9EURO</name>
<reference evidence="1" key="1">
    <citation type="journal article" date="2022" name="bioRxiv">
        <title>Population genetic analysis of Ophidiomyces ophidiicola, the causative agent of snake fungal disease, indicates recent introductions to the USA.</title>
        <authorList>
            <person name="Ladner J.T."/>
            <person name="Palmer J.M."/>
            <person name="Ettinger C.L."/>
            <person name="Stajich J.E."/>
            <person name="Farrell T.M."/>
            <person name="Glorioso B.M."/>
            <person name="Lawson B."/>
            <person name="Price S.J."/>
            <person name="Stengle A.G."/>
            <person name="Grear D.A."/>
            <person name="Lorch J.M."/>
        </authorList>
    </citation>
    <scope>NUCLEOTIDE SEQUENCE</scope>
    <source>
        <strain evidence="1">NWHC 24266-5</strain>
    </source>
</reference>
<dbReference type="EMBL" id="JALBCA010000094">
    <property type="protein sequence ID" value="KAI2383276.1"/>
    <property type="molecule type" value="Genomic_DNA"/>
</dbReference>
<gene>
    <name evidence="1" type="ORF">LOY88_005372</name>
</gene>
<comment type="caution">
    <text evidence="1">The sequence shown here is derived from an EMBL/GenBank/DDBJ whole genome shotgun (WGS) entry which is preliminary data.</text>
</comment>
<evidence type="ECO:0000313" key="1">
    <source>
        <dbReference type="EMBL" id="KAI2383276.1"/>
    </source>
</evidence>
<sequence length="253" mass="27419">MEEILIDGDTMALIKRRMTIAGGANGIGAATVSVFSHAGAHVFHYDCARKHGIELNRLLLSEAGPNSGSSTFIKADVADYEAQLRVFDAALDRYGTVDMTIYCAGIEDSDGWMAGELNLESVRKIPTPLRNVIGVNLTGCLYFCCIALAYLKCSPNHLGGQPKSLTLISSLLGFTEVPGSTAYIASKHGIGIMRSLRATSMLDFNVRVNTICPWVTDTRMYRDTFNAVKKSIVTLVKPGEVVNMIQHVPAASW</sequence>
<accession>A0ACB8URG5</accession>
<proteinExistence type="predicted"/>
<protein>
    <submittedName>
        <fullName evidence="1">Uncharacterized protein</fullName>
    </submittedName>
</protein>